<protein>
    <recommendedName>
        <fullName evidence="2">Oxidant-induced cell-cycle arrest protein 5</fullName>
    </recommendedName>
</protein>
<feature type="region of interest" description="Disordered" evidence="4">
    <location>
        <begin position="98"/>
        <end position="136"/>
    </location>
</feature>
<dbReference type="PANTHER" id="PTHR20913">
    <property type="entry name" value="TBC1 DOMAIN FAMILY MEMBER 20/GTPASE"/>
    <property type="match status" value="1"/>
</dbReference>
<evidence type="ECO:0000256" key="1">
    <source>
        <dbReference type="ARBA" id="ARBA00005521"/>
    </source>
</evidence>
<dbReference type="STRING" id="379508.A5E3D8"/>
<proteinExistence type="inferred from homology"/>
<organism evidence="7 8">
    <name type="scientific">Lodderomyces elongisporus (strain ATCC 11503 / CBS 2605 / JCM 1781 / NBRC 1676 / NRRL YB-4239)</name>
    <name type="common">Yeast</name>
    <name type="synonym">Saccharomyces elongisporus</name>
    <dbReference type="NCBI Taxonomy" id="379508"/>
    <lineage>
        <taxon>Eukaryota</taxon>
        <taxon>Fungi</taxon>
        <taxon>Dikarya</taxon>
        <taxon>Ascomycota</taxon>
        <taxon>Saccharomycotina</taxon>
        <taxon>Pichiomycetes</taxon>
        <taxon>Debaryomycetaceae</taxon>
        <taxon>Candida/Lodderomyces clade</taxon>
        <taxon>Lodderomyces</taxon>
    </lineage>
</organism>
<keyword evidence="5" id="KW-0472">Membrane</keyword>
<dbReference type="InParanoid" id="A5E3D8"/>
<evidence type="ECO:0000256" key="5">
    <source>
        <dbReference type="SAM" id="Phobius"/>
    </source>
</evidence>
<dbReference type="HOGENOM" id="CLU_412174_0_0_1"/>
<evidence type="ECO:0000256" key="2">
    <source>
        <dbReference type="ARBA" id="ARBA00019144"/>
    </source>
</evidence>
<keyword evidence="5" id="KW-1133">Transmembrane helix</keyword>
<dbReference type="GO" id="GO:0005096">
    <property type="term" value="F:GTPase activator activity"/>
    <property type="evidence" value="ECO:0007669"/>
    <property type="project" value="UniProtKB-KW"/>
</dbReference>
<feature type="transmembrane region" description="Helical" evidence="5">
    <location>
        <begin position="480"/>
        <end position="499"/>
    </location>
</feature>
<feature type="compositionally biased region" description="Low complexity" evidence="4">
    <location>
        <begin position="21"/>
        <end position="34"/>
    </location>
</feature>
<feature type="region of interest" description="Disordered" evidence="4">
    <location>
        <begin position="650"/>
        <end position="680"/>
    </location>
</feature>
<dbReference type="InterPro" id="IPR045913">
    <property type="entry name" value="TBC20/Gyp8-like"/>
</dbReference>
<evidence type="ECO:0000313" key="8">
    <source>
        <dbReference type="Proteomes" id="UP000001996"/>
    </source>
</evidence>
<gene>
    <name evidence="7" type="ORF">LELG_04125</name>
</gene>
<dbReference type="SMART" id="SM00164">
    <property type="entry name" value="TBC"/>
    <property type="match status" value="1"/>
</dbReference>
<keyword evidence="8" id="KW-1185">Reference proteome</keyword>
<dbReference type="PANTHER" id="PTHR20913:SF7">
    <property type="entry name" value="RE60063P"/>
    <property type="match status" value="1"/>
</dbReference>
<dbReference type="PROSITE" id="PS50086">
    <property type="entry name" value="TBC_RABGAP"/>
    <property type="match status" value="1"/>
</dbReference>
<evidence type="ECO:0000259" key="6">
    <source>
        <dbReference type="PROSITE" id="PS50086"/>
    </source>
</evidence>
<feature type="region of interest" description="Disordered" evidence="4">
    <location>
        <begin position="1"/>
        <end position="83"/>
    </location>
</feature>
<accession>A5E3D8</accession>
<sequence length="826" mass="93512">MTLESVLIEPLPLRPKKLERSSSSSLSYSALLSSPNDKWVNMTESILTETTQPAEEKEEENEKEEEGHTGKYDNEEQVDTAIFDIAELSMEPFNDISEERQLEQQEEGEKEKELNVKTEDESNIIGEEKNLDKEYYDRKNNNKQDQKIHHSKDKHKDTSIDLVAEQARSIEGIINNEERRIIWSKLLLLEDTQPKTKPGSLLGSPSPALHSQATFSPDGFLQNLESVDLPPHKDEDQVKLDIQRSFTVLNHIQSLHNCSTITSSISGFSTSSSPLSATSSHSDSDTKCKSTYSSTNSLSISNARHSAELASGVDFIEKGSSFTNIISASDINSLRKILSNLIIKVLRKHPSLHYYQGYHDIASIILLVCYDAKHNQYIEEDIDQDLAFRILEKLTVFHLRDFMISDIALSVNHLRLIPALLEQVDTELFQLLRQTSILYFTTNGKLYDYKFLQGLSSILTIFSHDISNLSHILTIWDLNLGYNSVIVNVYIYAASIVFFKQRIWETLQLEEHQCDFKNVDHDAVHKLISPATLYAEGLTDSDLARILEMTKSFLEKYPMSKLENEGDTWQKWFIEWNPHSVLLTTSDLATSRVEVNAKYAKDLLESGDSQYSLEMLIAAQEKEIMLQTLAELEVFHKIIAEQDQEAEDEYLQSSIASSQYEEEEDEDEDDSETNSLGSSLTRHSSIASSLTSSSLYKITSATLKRLFPLSSLPPIDEDDKKKKKKKLVIRNKNWFISKKFYCISITVGIIGVFLHFLFVKYGGENVYKEFMDGRVMQEIKHSLGDVSLMLSRIVSPVTTLGGAKHTATSMLDAVGTGALRNSAFGI</sequence>
<dbReference type="SUPFAM" id="SSF47923">
    <property type="entry name" value="Ypt/Rab-GAP domain of gyp1p"/>
    <property type="match status" value="1"/>
</dbReference>
<feature type="compositionally biased region" description="Polar residues" evidence="4">
    <location>
        <begin position="42"/>
        <end position="53"/>
    </location>
</feature>
<feature type="domain" description="Rab-GAP TBC" evidence="6">
    <location>
        <begin position="173"/>
        <end position="483"/>
    </location>
</feature>
<evidence type="ECO:0000256" key="4">
    <source>
        <dbReference type="SAM" id="MobiDB-lite"/>
    </source>
</evidence>
<comment type="similarity">
    <text evidence="1">Belongs to the OCA5 family.</text>
</comment>
<dbReference type="InterPro" id="IPR000195">
    <property type="entry name" value="Rab-GAP-TBC_dom"/>
</dbReference>
<dbReference type="EMBL" id="CH981528">
    <property type="protein sequence ID" value="EDK45946.1"/>
    <property type="molecule type" value="Genomic_DNA"/>
</dbReference>
<dbReference type="Gene3D" id="1.10.8.1310">
    <property type="match status" value="2"/>
</dbReference>
<dbReference type="InterPro" id="IPR035969">
    <property type="entry name" value="Rab-GAP_TBC_sf"/>
</dbReference>
<feature type="compositionally biased region" description="Acidic residues" evidence="4">
    <location>
        <begin position="660"/>
        <end position="672"/>
    </location>
</feature>
<feature type="transmembrane region" description="Helical" evidence="5">
    <location>
        <begin position="740"/>
        <end position="758"/>
    </location>
</feature>
<feature type="compositionally biased region" description="Basic and acidic residues" evidence="4">
    <location>
        <begin position="65"/>
        <end position="74"/>
    </location>
</feature>
<dbReference type="Proteomes" id="UP000001996">
    <property type="component" value="Unassembled WGS sequence"/>
</dbReference>
<evidence type="ECO:0000313" key="7">
    <source>
        <dbReference type="EMBL" id="EDK45946.1"/>
    </source>
</evidence>
<dbReference type="Gene3D" id="1.10.472.80">
    <property type="entry name" value="Ypt/Rab-GAP domain of gyp1p, domain 3"/>
    <property type="match status" value="1"/>
</dbReference>
<name>A5E3D8_LODEL</name>
<reference evidence="7 8" key="1">
    <citation type="journal article" date="2009" name="Nature">
        <title>Evolution of pathogenicity and sexual reproduction in eight Candida genomes.</title>
        <authorList>
            <person name="Butler G."/>
            <person name="Rasmussen M.D."/>
            <person name="Lin M.F."/>
            <person name="Santos M.A."/>
            <person name="Sakthikumar S."/>
            <person name="Munro C.A."/>
            <person name="Rheinbay E."/>
            <person name="Grabherr M."/>
            <person name="Forche A."/>
            <person name="Reedy J.L."/>
            <person name="Agrafioti I."/>
            <person name="Arnaud M.B."/>
            <person name="Bates S."/>
            <person name="Brown A.J."/>
            <person name="Brunke S."/>
            <person name="Costanzo M.C."/>
            <person name="Fitzpatrick D.A."/>
            <person name="de Groot P.W."/>
            <person name="Harris D."/>
            <person name="Hoyer L.L."/>
            <person name="Hube B."/>
            <person name="Klis F.M."/>
            <person name="Kodira C."/>
            <person name="Lennard N."/>
            <person name="Logue M.E."/>
            <person name="Martin R."/>
            <person name="Neiman A.M."/>
            <person name="Nikolaou E."/>
            <person name="Quail M.A."/>
            <person name="Quinn J."/>
            <person name="Santos M.C."/>
            <person name="Schmitzberger F.F."/>
            <person name="Sherlock G."/>
            <person name="Shah P."/>
            <person name="Silverstein K.A."/>
            <person name="Skrzypek M.S."/>
            <person name="Soll D."/>
            <person name="Staggs R."/>
            <person name="Stansfield I."/>
            <person name="Stumpf M.P."/>
            <person name="Sudbery P.E."/>
            <person name="Srikantha T."/>
            <person name="Zeng Q."/>
            <person name="Berman J."/>
            <person name="Berriman M."/>
            <person name="Heitman J."/>
            <person name="Gow N.A."/>
            <person name="Lorenz M.C."/>
            <person name="Birren B.W."/>
            <person name="Kellis M."/>
            <person name="Cuomo C.A."/>
        </authorList>
    </citation>
    <scope>NUCLEOTIDE SEQUENCE [LARGE SCALE GENOMIC DNA]</scope>
    <source>
        <strain evidence="8">ATCC 11503 / BCRC 21390 / CBS 2605 / JCM 1781 / NBRC 1676 / NRRL YB-4239</strain>
    </source>
</reference>
<dbReference type="GO" id="GO:0006888">
    <property type="term" value="P:endoplasmic reticulum to Golgi vesicle-mediated transport"/>
    <property type="evidence" value="ECO:0007669"/>
    <property type="project" value="TreeGrafter"/>
</dbReference>
<dbReference type="Pfam" id="PF00566">
    <property type="entry name" value="RabGAP-TBC"/>
    <property type="match status" value="1"/>
</dbReference>
<dbReference type="GO" id="GO:0005789">
    <property type="term" value="C:endoplasmic reticulum membrane"/>
    <property type="evidence" value="ECO:0007669"/>
    <property type="project" value="TreeGrafter"/>
</dbReference>
<dbReference type="OrthoDB" id="206700at2759"/>
<dbReference type="VEuPathDB" id="FungiDB:LELG_04125"/>
<evidence type="ECO:0000256" key="3">
    <source>
        <dbReference type="ARBA" id="ARBA00022468"/>
    </source>
</evidence>
<keyword evidence="5" id="KW-0812">Transmembrane</keyword>
<keyword evidence="3" id="KW-0343">GTPase activation</keyword>
<dbReference type="AlphaFoldDB" id="A5E3D8"/>
<dbReference type="eggNOG" id="KOG2595">
    <property type="taxonomic scope" value="Eukaryota"/>
</dbReference>